<dbReference type="PROSITE" id="PS51257">
    <property type="entry name" value="PROKAR_LIPOPROTEIN"/>
    <property type="match status" value="1"/>
</dbReference>
<organism evidence="1 2">
    <name type="scientific">Fusibacter bizertensis</name>
    <dbReference type="NCBI Taxonomy" id="1488331"/>
    <lineage>
        <taxon>Bacteria</taxon>
        <taxon>Bacillati</taxon>
        <taxon>Bacillota</taxon>
        <taxon>Clostridia</taxon>
        <taxon>Eubacteriales</taxon>
        <taxon>Eubacteriales Family XII. Incertae Sedis</taxon>
        <taxon>Fusibacter</taxon>
    </lineage>
</organism>
<reference evidence="1 2" key="1">
    <citation type="submission" date="2023-04" db="EMBL/GenBank/DDBJ databases">
        <title>Fusibacter bizertensis strain WBS, isolated from littoral bottom sediments of the Arctic seas - biochemical and genomic analysis.</title>
        <authorList>
            <person name="Brioukhanov A.L."/>
        </authorList>
    </citation>
    <scope>NUCLEOTIDE SEQUENCE [LARGE SCALE GENOMIC DNA]</scope>
    <source>
        <strain evidence="1 2">WBS</strain>
    </source>
</reference>
<protein>
    <recommendedName>
        <fullName evidence="3">Conjugal transfer protein</fullName>
    </recommendedName>
</protein>
<gene>
    <name evidence="1" type="ORF">QE109_07090</name>
</gene>
<dbReference type="Proteomes" id="UP001158045">
    <property type="component" value="Unassembled WGS sequence"/>
</dbReference>
<comment type="caution">
    <text evidence="1">The sequence shown here is derived from an EMBL/GenBank/DDBJ whole genome shotgun (WGS) entry which is preliminary data.</text>
</comment>
<evidence type="ECO:0000313" key="2">
    <source>
        <dbReference type="Proteomes" id="UP001158045"/>
    </source>
</evidence>
<evidence type="ECO:0008006" key="3">
    <source>
        <dbReference type="Google" id="ProtNLM"/>
    </source>
</evidence>
<dbReference type="RefSeq" id="WP_281093734.1">
    <property type="nucleotide sequence ID" value="NZ_JARYZI010000004.1"/>
</dbReference>
<accession>A0ABT6NBY8</accession>
<evidence type="ECO:0000313" key="1">
    <source>
        <dbReference type="EMBL" id="MDH8677906.1"/>
    </source>
</evidence>
<keyword evidence="2" id="KW-1185">Reference proteome</keyword>
<dbReference type="EMBL" id="JARYZI010000004">
    <property type="protein sequence ID" value="MDH8677906.1"/>
    <property type="molecule type" value="Genomic_DNA"/>
</dbReference>
<proteinExistence type="predicted"/>
<sequence>MQINIKISQLNLKLIGLSLFLIVATLVTGCAGGESYKDYIHAADKTDEIKKGAQKIQIDVVNTFDLEILENAMEAERKLFSTLEQVELSITSYFDYELNQSLNSIYYLYQGLGTDIKIYQKSQDEIYLKLPFDGNYYEINENSSEVASEQVDFKSLFLKVGSDWNNMLEAENIFIGEKSIITSEAGDIKTTKFTVKPTSTQLNDFMLLLKDNILSDSDMLIKYLGKFMGEDTLDQSNYEAFVNALLDSMTITRFEEIAFVDIDGYVVDEQIEIEIEYNTSNQFTSVLKNQKIVIKSSHWDIEKNQDLDFSELNQDKIIPIEQLEKGSVTP</sequence>
<name>A0ABT6NBY8_9FIRM</name>